<dbReference type="PANTHER" id="PTHR33076">
    <property type="entry name" value="NON-SPECIFIC LIPID-TRANSFER PROTEIN 2-RELATED"/>
    <property type="match status" value="1"/>
</dbReference>
<dbReference type="InterPro" id="IPR000528">
    <property type="entry name" value="Plant_nsLTP"/>
</dbReference>
<dbReference type="CDD" id="cd01960">
    <property type="entry name" value="nsLTP1"/>
    <property type="match status" value="1"/>
</dbReference>
<accession>A0A8T0CLW7</accession>
<keyword evidence="3" id="KW-0812">Transmembrane</keyword>
<keyword evidence="3" id="KW-1133">Transmembrane helix</keyword>
<comment type="caution">
    <text evidence="5">The sequence shown here is derived from an EMBL/GenBank/DDBJ whole genome shotgun (WGS) entry which is preliminary data.</text>
</comment>
<sequence>MTKPQVEIAFSFLYIASLMFLLATCIGGRNEPQPIDDISCSDALQTLMPCKPYLAGPETTPSEPCCLAVEKVKELANTTQVRRDLCECFKKAAPGAGVDPEKAKALPDLCHIKFPVPLDPKIDCSTVPFGRYQNPRV</sequence>
<dbReference type="SUPFAM" id="SSF47699">
    <property type="entry name" value="Bifunctional inhibitor/lipid-transfer protein/seed storage 2S albumin"/>
    <property type="match status" value="1"/>
</dbReference>
<keyword evidence="2" id="KW-0813">Transport</keyword>
<dbReference type="InterPro" id="IPR036312">
    <property type="entry name" value="Bifun_inhib/LTP/seed_sf"/>
</dbReference>
<proteinExistence type="inferred from homology"/>
<feature type="transmembrane region" description="Helical" evidence="3">
    <location>
        <begin position="6"/>
        <end position="26"/>
    </location>
</feature>
<comment type="similarity">
    <text evidence="1 2">Belongs to the plant LTP family.</text>
</comment>
<keyword evidence="6" id="KW-1185">Reference proteome</keyword>
<dbReference type="AlphaFoldDB" id="A0A8T0CLW7"/>
<dbReference type="SMART" id="SM00499">
    <property type="entry name" value="AAI"/>
    <property type="match status" value="1"/>
</dbReference>
<evidence type="ECO:0000256" key="3">
    <source>
        <dbReference type="SAM" id="Phobius"/>
    </source>
</evidence>
<feature type="domain" description="Bifunctional inhibitor/plant lipid transfer protein/seed storage helical" evidence="4">
    <location>
        <begin position="40"/>
        <end position="124"/>
    </location>
</feature>
<gene>
    <name evidence="5" type="ORF">BT93_L3275</name>
</gene>
<evidence type="ECO:0000259" key="4">
    <source>
        <dbReference type="SMART" id="SM00499"/>
    </source>
</evidence>
<dbReference type="Pfam" id="PF00234">
    <property type="entry name" value="Tryp_alpha_amyl"/>
    <property type="match status" value="1"/>
</dbReference>
<dbReference type="OrthoDB" id="1876592at2759"/>
<comment type="function">
    <text evidence="2">Plant non-specific lipid-transfer proteins transfer phospholipids as well as galactolipids across membranes. May play a role in wax or cutin deposition in the cell walls of expanding epidermal cells and certain secretory tissues.</text>
</comment>
<dbReference type="InterPro" id="IPR016140">
    <property type="entry name" value="Bifunc_inhib/LTP/seed_store"/>
</dbReference>
<dbReference type="Gramene" id="rna-gnl|WGS:JABURB|Cocit.L3275.1">
    <property type="protein sequence ID" value="cds-KAF7847156.1"/>
    <property type="gene ID" value="gene-BT93_L3275"/>
</dbReference>
<evidence type="ECO:0000256" key="2">
    <source>
        <dbReference type="RuleBase" id="RU000628"/>
    </source>
</evidence>
<evidence type="ECO:0000313" key="6">
    <source>
        <dbReference type="Proteomes" id="UP000806378"/>
    </source>
</evidence>
<dbReference type="GO" id="GO:0008289">
    <property type="term" value="F:lipid binding"/>
    <property type="evidence" value="ECO:0007669"/>
    <property type="project" value="UniProtKB-KW"/>
</dbReference>
<dbReference type="GO" id="GO:0006869">
    <property type="term" value="P:lipid transport"/>
    <property type="evidence" value="ECO:0007669"/>
    <property type="project" value="InterPro"/>
</dbReference>
<dbReference type="EMBL" id="MU091180">
    <property type="protein sequence ID" value="KAF7847156.1"/>
    <property type="molecule type" value="Genomic_DNA"/>
</dbReference>
<name>A0A8T0CLW7_CORYI</name>
<evidence type="ECO:0000256" key="1">
    <source>
        <dbReference type="ARBA" id="ARBA00009748"/>
    </source>
</evidence>
<reference evidence="5" key="1">
    <citation type="submission" date="2020-05" db="EMBL/GenBank/DDBJ databases">
        <title>WGS assembly of Corymbia citriodora subspecies variegata.</title>
        <authorList>
            <person name="Barry K."/>
            <person name="Hundley H."/>
            <person name="Shu S."/>
            <person name="Jenkins J."/>
            <person name="Grimwood J."/>
            <person name="Baten A."/>
        </authorList>
    </citation>
    <scope>NUCLEOTIDE SEQUENCE</scope>
    <source>
        <strain evidence="5">CV2-018</strain>
    </source>
</reference>
<dbReference type="Proteomes" id="UP000806378">
    <property type="component" value="Unassembled WGS sequence"/>
</dbReference>
<protein>
    <recommendedName>
        <fullName evidence="2">Non-specific lipid-transfer protein</fullName>
    </recommendedName>
</protein>
<dbReference type="Gene3D" id="1.10.110.10">
    <property type="entry name" value="Plant lipid-transfer and hydrophobic proteins"/>
    <property type="match status" value="1"/>
</dbReference>
<keyword evidence="3" id="KW-0472">Membrane</keyword>
<dbReference type="PRINTS" id="PR00382">
    <property type="entry name" value="LIPIDTRNSFER"/>
</dbReference>
<evidence type="ECO:0000313" key="5">
    <source>
        <dbReference type="EMBL" id="KAF7847156.1"/>
    </source>
</evidence>
<organism evidence="5 6">
    <name type="scientific">Corymbia citriodora subsp. variegata</name>
    <dbReference type="NCBI Taxonomy" id="360336"/>
    <lineage>
        <taxon>Eukaryota</taxon>
        <taxon>Viridiplantae</taxon>
        <taxon>Streptophyta</taxon>
        <taxon>Embryophyta</taxon>
        <taxon>Tracheophyta</taxon>
        <taxon>Spermatophyta</taxon>
        <taxon>Magnoliopsida</taxon>
        <taxon>eudicotyledons</taxon>
        <taxon>Gunneridae</taxon>
        <taxon>Pentapetalae</taxon>
        <taxon>rosids</taxon>
        <taxon>malvids</taxon>
        <taxon>Myrtales</taxon>
        <taxon>Myrtaceae</taxon>
        <taxon>Myrtoideae</taxon>
        <taxon>Eucalypteae</taxon>
        <taxon>Corymbia</taxon>
    </lineage>
</organism>
<keyword evidence="2" id="KW-0446">Lipid-binding</keyword>